<dbReference type="RefSeq" id="WP_138572193.1">
    <property type="nucleotide sequence ID" value="NZ_CP040818.1"/>
</dbReference>
<protein>
    <submittedName>
        <fullName evidence="3">Alpha/beta hydrolase</fullName>
    </submittedName>
</protein>
<dbReference type="PANTHER" id="PTHR48081:SF8">
    <property type="entry name" value="ALPHA_BETA HYDROLASE FOLD-3 DOMAIN-CONTAINING PROTEIN-RELATED"/>
    <property type="match status" value="1"/>
</dbReference>
<gene>
    <name evidence="3" type="ORF">FDP22_08160</name>
</gene>
<evidence type="ECO:0000256" key="1">
    <source>
        <dbReference type="ARBA" id="ARBA00022801"/>
    </source>
</evidence>
<name>A0A5B8FTQ6_9RHOB</name>
<dbReference type="Pfam" id="PF07859">
    <property type="entry name" value="Abhydrolase_3"/>
    <property type="match status" value="1"/>
</dbReference>
<accession>A0A5B8FTQ6</accession>
<keyword evidence="4" id="KW-1185">Reference proteome</keyword>
<reference evidence="3 4" key="1">
    <citation type="submission" date="2019-06" db="EMBL/GenBank/DDBJ databases">
        <title>Genome sequence of Rhodobacteraceae bacterium D4M1.</title>
        <authorList>
            <person name="Cao J."/>
        </authorList>
    </citation>
    <scope>NUCLEOTIDE SEQUENCE [LARGE SCALE GENOMIC DNA]</scope>
    <source>
        <strain evidence="3 4">D4M1</strain>
    </source>
</reference>
<dbReference type="GO" id="GO:0016787">
    <property type="term" value="F:hydrolase activity"/>
    <property type="evidence" value="ECO:0007669"/>
    <property type="project" value="UniProtKB-KW"/>
</dbReference>
<dbReference type="SUPFAM" id="SSF53474">
    <property type="entry name" value="alpha/beta-Hydrolases"/>
    <property type="match status" value="1"/>
</dbReference>
<dbReference type="EMBL" id="CP040818">
    <property type="protein sequence ID" value="QDL91755.1"/>
    <property type="molecule type" value="Genomic_DNA"/>
</dbReference>
<sequence>MPHLTETPDLTTLPGAPDYSVLLDAEIRAFIARTGSFYPPDTAGFTAPEQRRVYDRMAEAFHAGRPEGVAVAERVIVSGDTEIPVRRYTPRGTPGAQVVYYHGGGVVVGGLESHDDVCAEIAARTGFIVTSVDYRLAPEHRHPAAFEDALAAFRAVAGQSEVPVLLCGDSAGGNLAAATAHATREDQRRPAGQVLIYPGLGGDMSRGSYRTHAHAPMLTLADLYAYRDIRGAAADPGAPDPTLAPLSDTDFTGLPPTLALGAECDPLCDDCAAYAAAIRAAGGQAQAHVEKGLVHGHLRARHVSARAGESFSRVIAGLTSLAAGGLPPAG</sequence>
<proteinExistence type="predicted"/>
<keyword evidence="1 3" id="KW-0378">Hydrolase</keyword>
<feature type="domain" description="Alpha/beta hydrolase fold-3" evidence="2">
    <location>
        <begin position="98"/>
        <end position="297"/>
    </location>
</feature>
<evidence type="ECO:0000259" key="2">
    <source>
        <dbReference type="Pfam" id="PF07859"/>
    </source>
</evidence>
<dbReference type="OrthoDB" id="9806180at2"/>
<dbReference type="Gene3D" id="3.40.50.1820">
    <property type="entry name" value="alpha/beta hydrolase"/>
    <property type="match status" value="1"/>
</dbReference>
<evidence type="ECO:0000313" key="3">
    <source>
        <dbReference type="EMBL" id="QDL91755.1"/>
    </source>
</evidence>
<dbReference type="AlphaFoldDB" id="A0A5B8FTQ6"/>
<dbReference type="Proteomes" id="UP000305888">
    <property type="component" value="Chromosome"/>
</dbReference>
<dbReference type="PANTHER" id="PTHR48081">
    <property type="entry name" value="AB HYDROLASE SUPERFAMILY PROTEIN C4A8.06C"/>
    <property type="match status" value="1"/>
</dbReference>
<dbReference type="InterPro" id="IPR013094">
    <property type="entry name" value="AB_hydrolase_3"/>
</dbReference>
<dbReference type="InterPro" id="IPR050300">
    <property type="entry name" value="GDXG_lipolytic_enzyme"/>
</dbReference>
<organism evidence="3 4">
    <name type="scientific">Paroceanicella profunda</name>
    <dbReference type="NCBI Taxonomy" id="2579971"/>
    <lineage>
        <taxon>Bacteria</taxon>
        <taxon>Pseudomonadati</taxon>
        <taxon>Pseudomonadota</taxon>
        <taxon>Alphaproteobacteria</taxon>
        <taxon>Rhodobacterales</taxon>
        <taxon>Paracoccaceae</taxon>
        <taxon>Paroceanicella</taxon>
    </lineage>
</organism>
<dbReference type="KEGG" id="ppru:FDP22_08160"/>
<evidence type="ECO:0000313" key="4">
    <source>
        <dbReference type="Proteomes" id="UP000305888"/>
    </source>
</evidence>
<dbReference type="InterPro" id="IPR029058">
    <property type="entry name" value="AB_hydrolase_fold"/>
</dbReference>